<dbReference type="AlphaFoldDB" id="A0A845MAP7"/>
<evidence type="ECO:0000256" key="2">
    <source>
        <dbReference type="ARBA" id="ARBA00022692"/>
    </source>
</evidence>
<evidence type="ECO:0000256" key="3">
    <source>
        <dbReference type="ARBA" id="ARBA00022989"/>
    </source>
</evidence>
<evidence type="ECO:0000313" key="6">
    <source>
        <dbReference type="EMBL" id="MZR14394.1"/>
    </source>
</evidence>
<keyword evidence="4 5" id="KW-0472">Membrane</keyword>
<keyword evidence="3 5" id="KW-1133">Transmembrane helix</keyword>
<feature type="transmembrane region" description="Helical" evidence="5">
    <location>
        <begin position="111"/>
        <end position="130"/>
    </location>
</feature>
<dbReference type="InterPro" id="IPR023352">
    <property type="entry name" value="MAPEG-like_dom_sf"/>
</dbReference>
<dbReference type="SUPFAM" id="SSF161084">
    <property type="entry name" value="MAPEG domain-like"/>
    <property type="match status" value="1"/>
</dbReference>
<dbReference type="GO" id="GO:0016020">
    <property type="term" value="C:membrane"/>
    <property type="evidence" value="ECO:0007669"/>
    <property type="project" value="UniProtKB-SubCell"/>
</dbReference>
<evidence type="ECO:0000256" key="4">
    <source>
        <dbReference type="ARBA" id="ARBA00023136"/>
    </source>
</evidence>
<dbReference type="PANTHER" id="PTHR35371">
    <property type="entry name" value="INNER MEMBRANE PROTEIN"/>
    <property type="match status" value="1"/>
</dbReference>
<name>A0A845MAP7_9RHOB</name>
<evidence type="ECO:0000313" key="7">
    <source>
        <dbReference type="Proteomes" id="UP000467322"/>
    </source>
</evidence>
<dbReference type="EMBL" id="WTUX01000019">
    <property type="protein sequence ID" value="MZR14394.1"/>
    <property type="molecule type" value="Genomic_DNA"/>
</dbReference>
<dbReference type="Proteomes" id="UP000467322">
    <property type="component" value="Unassembled WGS sequence"/>
</dbReference>
<comment type="subcellular location">
    <subcellularLocation>
        <location evidence="1">Membrane</location>
    </subcellularLocation>
</comment>
<organism evidence="6 7">
    <name type="scientific">Maritimibacter harenae</name>
    <dbReference type="NCBI Taxonomy" id="2606218"/>
    <lineage>
        <taxon>Bacteria</taxon>
        <taxon>Pseudomonadati</taxon>
        <taxon>Pseudomonadota</taxon>
        <taxon>Alphaproteobacteria</taxon>
        <taxon>Rhodobacterales</taxon>
        <taxon>Roseobacteraceae</taxon>
        <taxon>Maritimibacter</taxon>
    </lineage>
</organism>
<comment type="caution">
    <text evidence="6">The sequence shown here is derived from an EMBL/GenBank/DDBJ whole genome shotgun (WGS) entry which is preliminary data.</text>
</comment>
<keyword evidence="7" id="KW-1185">Reference proteome</keyword>
<dbReference type="PANTHER" id="PTHR35371:SF1">
    <property type="entry name" value="BLR7753 PROTEIN"/>
    <property type="match status" value="1"/>
</dbReference>
<accession>A0A845MAP7</accession>
<proteinExistence type="predicted"/>
<gene>
    <name evidence="6" type="ORF">GQE99_15350</name>
</gene>
<dbReference type="Gene3D" id="1.20.120.550">
    <property type="entry name" value="Membrane associated eicosanoid/glutathione metabolism-like domain"/>
    <property type="match status" value="1"/>
</dbReference>
<dbReference type="Pfam" id="PF01124">
    <property type="entry name" value="MAPEG"/>
    <property type="match status" value="1"/>
</dbReference>
<keyword evidence="2 5" id="KW-0812">Transmembrane</keyword>
<dbReference type="InterPro" id="IPR001129">
    <property type="entry name" value="Membr-assoc_MAPEG"/>
</dbReference>
<evidence type="ECO:0000256" key="5">
    <source>
        <dbReference type="SAM" id="Phobius"/>
    </source>
</evidence>
<evidence type="ECO:0000256" key="1">
    <source>
        <dbReference type="ARBA" id="ARBA00004370"/>
    </source>
</evidence>
<evidence type="ECO:0008006" key="8">
    <source>
        <dbReference type="Google" id="ProtNLM"/>
    </source>
</evidence>
<protein>
    <recommendedName>
        <fullName evidence="8">MAPEG family protein</fullName>
    </recommendedName>
</protein>
<sequence length="133" mass="14063">MSMALIGLVGLAVLVLVHVSVDSFLLKGSVGNAWTVGPRDTPPEAGPMAGRAHRALWNLLETAPAFLALALVAELSGRGGAWTQWGVWLYLGGRAAYLPAYLSGLPWLRTVIWQVATLGIVALLVGVTFVTRS</sequence>
<reference evidence="6 7" key="1">
    <citation type="submission" date="2019-12" db="EMBL/GenBank/DDBJ databases">
        <title>Maritimibacter sp. nov. sp. isolated from sea sand.</title>
        <authorList>
            <person name="Kim J."/>
            <person name="Jeong S.E."/>
            <person name="Jung H.S."/>
            <person name="Jeon C.O."/>
        </authorList>
    </citation>
    <scope>NUCLEOTIDE SEQUENCE [LARGE SCALE GENOMIC DNA]</scope>
    <source>
        <strain evidence="6 7">DP07</strain>
    </source>
</reference>
<feature type="transmembrane region" description="Helical" evidence="5">
    <location>
        <begin position="57"/>
        <end position="75"/>
    </location>
</feature>